<dbReference type="GO" id="GO:0009834">
    <property type="term" value="P:plant-type secondary cell wall biogenesis"/>
    <property type="evidence" value="ECO:0007669"/>
    <property type="project" value="InterPro"/>
</dbReference>
<feature type="signal peptide" evidence="2">
    <location>
        <begin position="1"/>
        <end position="15"/>
    </location>
</feature>
<evidence type="ECO:0000256" key="2">
    <source>
        <dbReference type="SAM" id="SignalP"/>
    </source>
</evidence>
<keyword evidence="4" id="KW-1185">Reference proteome</keyword>
<feature type="chain" id="PRO_5014113860" evidence="2">
    <location>
        <begin position="16"/>
        <end position="119"/>
    </location>
</feature>
<proteinExistence type="predicted"/>
<feature type="region of interest" description="Disordered" evidence="1">
    <location>
        <begin position="73"/>
        <end position="119"/>
    </location>
</feature>
<evidence type="ECO:0000313" key="4">
    <source>
        <dbReference type="Proteomes" id="UP000233551"/>
    </source>
</evidence>
<comment type="caution">
    <text evidence="3">The sequence shown here is derived from an EMBL/GenBank/DDBJ whole genome shotgun (WGS) entry which is preliminary data.</text>
</comment>
<dbReference type="STRING" id="22663.A0A2I0IQ80"/>
<protein>
    <submittedName>
        <fullName evidence="3">Uncharacterized protein</fullName>
    </submittedName>
</protein>
<sequence length="119" mass="12983">ISCGGLLFCAFLAAALFCFLKKRKKKTCQETEVIHFDEHWKVKEEIVKGPHGTEALVLSIEDDVHFDEEVKKAEKVGKGSHTRDLDIAESSEGSGPTVEGGGGAPAGPGEHHHQHHHHL</sequence>
<dbReference type="AlphaFoldDB" id="A0A2I0IQ80"/>
<feature type="non-terminal residue" evidence="3">
    <location>
        <position position="1"/>
    </location>
</feature>
<evidence type="ECO:0000256" key="1">
    <source>
        <dbReference type="SAM" id="MobiDB-lite"/>
    </source>
</evidence>
<feature type="compositionally biased region" description="Basic and acidic residues" evidence="1">
    <location>
        <begin position="73"/>
        <end position="86"/>
    </location>
</feature>
<name>A0A2I0IQ80_PUNGR</name>
<organism evidence="3 4">
    <name type="scientific">Punica granatum</name>
    <name type="common">Pomegranate</name>
    <dbReference type="NCBI Taxonomy" id="22663"/>
    <lineage>
        <taxon>Eukaryota</taxon>
        <taxon>Viridiplantae</taxon>
        <taxon>Streptophyta</taxon>
        <taxon>Embryophyta</taxon>
        <taxon>Tracheophyta</taxon>
        <taxon>Spermatophyta</taxon>
        <taxon>Magnoliopsida</taxon>
        <taxon>eudicotyledons</taxon>
        <taxon>Gunneridae</taxon>
        <taxon>Pentapetalae</taxon>
        <taxon>rosids</taxon>
        <taxon>malvids</taxon>
        <taxon>Myrtales</taxon>
        <taxon>Lythraceae</taxon>
        <taxon>Punica</taxon>
    </lineage>
</organism>
<dbReference type="EMBL" id="PGOL01002703">
    <property type="protein sequence ID" value="PKI45576.1"/>
    <property type="molecule type" value="Genomic_DNA"/>
</dbReference>
<keyword evidence="2" id="KW-0732">Signal</keyword>
<dbReference type="PANTHER" id="PTHR35697">
    <property type="entry name" value="OS08G0108300 PROTEIN"/>
    <property type="match status" value="1"/>
</dbReference>
<gene>
    <name evidence="3" type="ORF">CRG98_034033</name>
</gene>
<reference evidence="3 4" key="1">
    <citation type="submission" date="2017-11" db="EMBL/GenBank/DDBJ databases">
        <title>De-novo sequencing of pomegranate (Punica granatum L.) genome.</title>
        <authorList>
            <person name="Akparov Z."/>
            <person name="Amiraslanov A."/>
            <person name="Hajiyeva S."/>
            <person name="Abbasov M."/>
            <person name="Kaur K."/>
            <person name="Hamwieh A."/>
            <person name="Solovyev V."/>
            <person name="Salamov A."/>
            <person name="Braich B."/>
            <person name="Kosarev P."/>
            <person name="Mahmoud A."/>
            <person name="Hajiyev E."/>
            <person name="Babayeva S."/>
            <person name="Izzatullayeva V."/>
            <person name="Mammadov A."/>
            <person name="Mammadov A."/>
            <person name="Sharifova S."/>
            <person name="Ojaghi J."/>
            <person name="Eynullazada K."/>
            <person name="Bayramov B."/>
            <person name="Abdulazimova A."/>
            <person name="Shahmuradov I."/>
        </authorList>
    </citation>
    <scope>NUCLEOTIDE SEQUENCE [LARGE SCALE GENOMIC DNA]</scope>
    <source>
        <strain evidence="4">cv. AG2017</strain>
        <tissue evidence="3">Leaf</tissue>
    </source>
</reference>
<dbReference type="Proteomes" id="UP000233551">
    <property type="component" value="Unassembled WGS sequence"/>
</dbReference>
<evidence type="ECO:0000313" key="3">
    <source>
        <dbReference type="EMBL" id="PKI45576.1"/>
    </source>
</evidence>
<accession>A0A2I0IQ80</accession>
<dbReference type="PANTHER" id="PTHR35697:SF1">
    <property type="entry name" value="PROTEIN TRACHEARY ELEMENT DIFFERENTIATION-RELATED 7"/>
    <property type="match status" value="1"/>
</dbReference>
<dbReference type="InterPro" id="IPR044950">
    <property type="entry name" value="TED6/7"/>
</dbReference>